<protein>
    <recommendedName>
        <fullName evidence="2">site-specific DNA-methyltransferase (adenine-specific)</fullName>
        <ecNumber evidence="2">2.1.1.72</ecNumber>
    </recommendedName>
</protein>
<dbReference type="GO" id="GO:0032259">
    <property type="term" value="P:methylation"/>
    <property type="evidence" value="ECO:0007669"/>
    <property type="project" value="UniProtKB-KW"/>
</dbReference>
<dbReference type="InterPro" id="IPR029063">
    <property type="entry name" value="SAM-dependent_MTases_sf"/>
</dbReference>
<dbReference type="GO" id="GO:0009307">
    <property type="term" value="P:DNA restriction-modification system"/>
    <property type="evidence" value="ECO:0007669"/>
    <property type="project" value="InterPro"/>
</dbReference>
<evidence type="ECO:0000256" key="3">
    <source>
        <dbReference type="ARBA" id="ARBA00022603"/>
    </source>
</evidence>
<dbReference type="InterPro" id="IPR012327">
    <property type="entry name" value="MeTrfase_D12"/>
</dbReference>
<dbReference type="GO" id="GO:0043565">
    <property type="term" value="F:sequence-specific DNA binding"/>
    <property type="evidence" value="ECO:0007669"/>
    <property type="project" value="TreeGrafter"/>
</dbReference>
<comment type="similarity">
    <text evidence="1">Belongs to the N(4)/N(6)-methyltransferase family.</text>
</comment>
<dbReference type="AlphaFoldDB" id="A0A1D8GBL7"/>
<dbReference type="PANTHER" id="PTHR30481:SF4">
    <property type="entry name" value="SITE-SPECIFIC DNA-METHYLTRANSFERASE (ADENINE-SPECIFIC)"/>
    <property type="match status" value="1"/>
</dbReference>
<dbReference type="GO" id="GO:0006298">
    <property type="term" value="P:mismatch repair"/>
    <property type="evidence" value="ECO:0007669"/>
    <property type="project" value="TreeGrafter"/>
</dbReference>
<dbReference type="NCBIfam" id="TIGR00571">
    <property type="entry name" value="dam"/>
    <property type="match status" value="1"/>
</dbReference>
<reference evidence="7 8" key="1">
    <citation type="submission" date="2016-09" db="EMBL/GenBank/DDBJ databases">
        <title>Genomic analysis reveals versatility of anaerobic energy metabolism of Geosporobacter ferrireducens IRF9 of phylum Firmicutes.</title>
        <authorList>
            <person name="Kim S.-J."/>
        </authorList>
    </citation>
    <scope>NUCLEOTIDE SEQUENCE [LARGE SCALE GENOMIC DNA]</scope>
    <source>
        <strain evidence="7 8">IRF9</strain>
    </source>
</reference>
<dbReference type="GO" id="GO:1904047">
    <property type="term" value="F:S-adenosyl-L-methionine binding"/>
    <property type="evidence" value="ECO:0007669"/>
    <property type="project" value="TreeGrafter"/>
</dbReference>
<gene>
    <name evidence="7" type="ORF">Gferi_01125</name>
</gene>
<dbReference type="Gene3D" id="1.10.1020.10">
    <property type="entry name" value="Adenine-specific Methyltransferase, Domain 2"/>
    <property type="match status" value="1"/>
</dbReference>
<dbReference type="STRING" id="1424294.Gferi_01125"/>
<evidence type="ECO:0000313" key="7">
    <source>
        <dbReference type="EMBL" id="AOT68311.1"/>
    </source>
</evidence>
<dbReference type="Gene3D" id="3.40.50.150">
    <property type="entry name" value="Vaccinia Virus protein VP39"/>
    <property type="match status" value="1"/>
</dbReference>
<dbReference type="RefSeq" id="WP_069973864.1">
    <property type="nucleotide sequence ID" value="NZ_CP017269.1"/>
</dbReference>
<dbReference type="PIRSF" id="PIRSF000398">
    <property type="entry name" value="M_m6A_EcoRV"/>
    <property type="match status" value="1"/>
</dbReference>
<proteinExistence type="inferred from homology"/>
<dbReference type="PRINTS" id="PR00505">
    <property type="entry name" value="D12N6MTFRASE"/>
</dbReference>
<organism evidence="7 8">
    <name type="scientific">Geosporobacter ferrireducens</name>
    <dbReference type="NCBI Taxonomy" id="1424294"/>
    <lineage>
        <taxon>Bacteria</taxon>
        <taxon>Bacillati</taxon>
        <taxon>Bacillota</taxon>
        <taxon>Clostridia</taxon>
        <taxon>Peptostreptococcales</taxon>
        <taxon>Thermotaleaceae</taxon>
        <taxon>Geosporobacter</taxon>
    </lineage>
</organism>
<evidence type="ECO:0000256" key="6">
    <source>
        <dbReference type="ARBA" id="ARBA00047942"/>
    </source>
</evidence>
<dbReference type="Pfam" id="PF02086">
    <property type="entry name" value="MethyltransfD12"/>
    <property type="match status" value="1"/>
</dbReference>
<evidence type="ECO:0000313" key="8">
    <source>
        <dbReference type="Proteomes" id="UP000095743"/>
    </source>
</evidence>
<sequence>MLKPPIARMGGKSRLRKQIISMIPEHTCYIEPFFGAGWVFFGKEPSKVEVINDVDRELINLFKMIKHHPGEIERLMQFEISSRDSFAEYKKMEINALTDIQRAVRFIFLISQSFASKGISFGYGTNTRPSPQIFDTSNLKNLKERLRNTYIENLSFEEIFARYDRPYSFYFCDPPYYETDGYKDKFDYEDHMMLRDILLNVHGQFLLTINDHPEVRKWYKDFYMIETKVPYSIGKEQESRKKYNELIITNYEVNTDSLKIV</sequence>
<dbReference type="EC" id="2.1.1.72" evidence="2"/>
<dbReference type="GO" id="GO:0009007">
    <property type="term" value="F:site-specific DNA-methyltransferase (adenine-specific) activity"/>
    <property type="evidence" value="ECO:0007669"/>
    <property type="project" value="UniProtKB-EC"/>
</dbReference>
<keyword evidence="4" id="KW-0808">Transferase</keyword>
<dbReference type="REBASE" id="161989">
    <property type="entry name" value="M.GfeIRF9ORF1125P"/>
</dbReference>
<dbReference type="InterPro" id="IPR012263">
    <property type="entry name" value="M_m6A_EcoRV"/>
</dbReference>
<comment type="catalytic activity">
    <reaction evidence="6">
        <text>a 2'-deoxyadenosine in DNA + S-adenosyl-L-methionine = an N(6)-methyl-2'-deoxyadenosine in DNA + S-adenosyl-L-homocysteine + H(+)</text>
        <dbReference type="Rhea" id="RHEA:15197"/>
        <dbReference type="Rhea" id="RHEA-COMP:12418"/>
        <dbReference type="Rhea" id="RHEA-COMP:12419"/>
        <dbReference type="ChEBI" id="CHEBI:15378"/>
        <dbReference type="ChEBI" id="CHEBI:57856"/>
        <dbReference type="ChEBI" id="CHEBI:59789"/>
        <dbReference type="ChEBI" id="CHEBI:90615"/>
        <dbReference type="ChEBI" id="CHEBI:90616"/>
        <dbReference type="EC" id="2.1.1.72"/>
    </reaction>
</comment>
<dbReference type="OrthoDB" id="9805629at2"/>
<dbReference type="KEGG" id="gfe:Gferi_01125"/>
<keyword evidence="3 7" id="KW-0489">Methyltransferase</keyword>
<keyword evidence="5" id="KW-0949">S-adenosyl-L-methionine</keyword>
<accession>A0A1D8GBL7</accession>
<evidence type="ECO:0000256" key="4">
    <source>
        <dbReference type="ARBA" id="ARBA00022679"/>
    </source>
</evidence>
<dbReference type="SUPFAM" id="SSF53335">
    <property type="entry name" value="S-adenosyl-L-methionine-dependent methyltransferases"/>
    <property type="match status" value="1"/>
</dbReference>
<dbReference type="Proteomes" id="UP000095743">
    <property type="component" value="Chromosome"/>
</dbReference>
<evidence type="ECO:0000256" key="2">
    <source>
        <dbReference type="ARBA" id="ARBA00011900"/>
    </source>
</evidence>
<dbReference type="EMBL" id="CP017269">
    <property type="protein sequence ID" value="AOT68311.1"/>
    <property type="molecule type" value="Genomic_DNA"/>
</dbReference>
<keyword evidence="8" id="KW-1185">Reference proteome</keyword>
<evidence type="ECO:0000256" key="5">
    <source>
        <dbReference type="ARBA" id="ARBA00022691"/>
    </source>
</evidence>
<evidence type="ECO:0000256" key="1">
    <source>
        <dbReference type="ARBA" id="ARBA00006594"/>
    </source>
</evidence>
<dbReference type="InterPro" id="IPR023095">
    <property type="entry name" value="Ade_MeTrfase_dom_2"/>
</dbReference>
<dbReference type="PANTHER" id="PTHR30481">
    <property type="entry name" value="DNA ADENINE METHYLASE"/>
    <property type="match status" value="1"/>
</dbReference>
<name>A0A1D8GBL7_9FIRM</name>